<evidence type="ECO:0000313" key="1">
    <source>
        <dbReference type="EMBL" id="JAH20088.1"/>
    </source>
</evidence>
<accession>A0A0E9QVE4</accession>
<proteinExistence type="predicted"/>
<sequence length="44" mass="5047">MIMKSGYNYQCITAAAYSNHNFVVLYQLHFFILHLHVAQEGVSS</sequence>
<name>A0A0E9QVE4_ANGAN</name>
<organism evidence="1">
    <name type="scientific">Anguilla anguilla</name>
    <name type="common">European freshwater eel</name>
    <name type="synonym">Muraena anguilla</name>
    <dbReference type="NCBI Taxonomy" id="7936"/>
    <lineage>
        <taxon>Eukaryota</taxon>
        <taxon>Metazoa</taxon>
        <taxon>Chordata</taxon>
        <taxon>Craniata</taxon>
        <taxon>Vertebrata</taxon>
        <taxon>Euteleostomi</taxon>
        <taxon>Actinopterygii</taxon>
        <taxon>Neopterygii</taxon>
        <taxon>Teleostei</taxon>
        <taxon>Anguilliformes</taxon>
        <taxon>Anguillidae</taxon>
        <taxon>Anguilla</taxon>
    </lineage>
</organism>
<dbReference type="EMBL" id="GBXM01088489">
    <property type="protein sequence ID" value="JAH20088.1"/>
    <property type="molecule type" value="Transcribed_RNA"/>
</dbReference>
<reference evidence="1" key="2">
    <citation type="journal article" date="2015" name="Fish Shellfish Immunol.">
        <title>Early steps in the European eel (Anguilla anguilla)-Vibrio vulnificus interaction in the gills: Role of the RtxA13 toxin.</title>
        <authorList>
            <person name="Callol A."/>
            <person name="Pajuelo D."/>
            <person name="Ebbesson L."/>
            <person name="Teles M."/>
            <person name="MacKenzie S."/>
            <person name="Amaro C."/>
        </authorList>
    </citation>
    <scope>NUCLEOTIDE SEQUENCE</scope>
</reference>
<dbReference type="AlphaFoldDB" id="A0A0E9QVE4"/>
<reference evidence="1" key="1">
    <citation type="submission" date="2014-11" db="EMBL/GenBank/DDBJ databases">
        <authorList>
            <person name="Amaro Gonzalez C."/>
        </authorList>
    </citation>
    <scope>NUCLEOTIDE SEQUENCE</scope>
</reference>
<protein>
    <submittedName>
        <fullName evidence="1">Uncharacterized protein</fullName>
    </submittedName>
</protein>